<reference evidence="4" key="1">
    <citation type="journal article" date="2019" name="Int. J. Syst. Evol. Microbiol.">
        <title>The Global Catalogue of Microorganisms (GCM) 10K type strain sequencing project: providing services to taxonomists for standard genome sequencing and annotation.</title>
        <authorList>
            <consortium name="The Broad Institute Genomics Platform"/>
            <consortium name="The Broad Institute Genome Sequencing Center for Infectious Disease"/>
            <person name="Wu L."/>
            <person name="Ma J."/>
        </authorList>
    </citation>
    <scope>NUCLEOTIDE SEQUENCE [LARGE SCALE GENOMIC DNA]</scope>
    <source>
        <strain evidence="4">KCTC 42805</strain>
    </source>
</reference>
<dbReference type="Proteomes" id="UP001597469">
    <property type="component" value="Unassembled WGS sequence"/>
</dbReference>
<evidence type="ECO:0000256" key="2">
    <source>
        <dbReference type="SAM" id="SignalP"/>
    </source>
</evidence>
<evidence type="ECO:0000313" key="4">
    <source>
        <dbReference type="Proteomes" id="UP001597469"/>
    </source>
</evidence>
<dbReference type="RefSeq" id="WP_381522135.1">
    <property type="nucleotide sequence ID" value="NZ_JBHULN010000005.1"/>
</dbReference>
<accession>A0ABW5M1R8</accession>
<dbReference type="EMBL" id="JBHULN010000005">
    <property type="protein sequence ID" value="MFD2570987.1"/>
    <property type="molecule type" value="Genomic_DNA"/>
</dbReference>
<protein>
    <submittedName>
        <fullName evidence="3">Uncharacterized protein</fullName>
    </submittedName>
</protein>
<feature type="chain" id="PRO_5047463119" evidence="2">
    <location>
        <begin position="22"/>
        <end position="93"/>
    </location>
</feature>
<name>A0ABW5M1R8_9BACT</name>
<keyword evidence="4" id="KW-1185">Reference proteome</keyword>
<feature type="compositionally biased region" description="Polar residues" evidence="1">
    <location>
        <begin position="22"/>
        <end position="35"/>
    </location>
</feature>
<evidence type="ECO:0000256" key="1">
    <source>
        <dbReference type="SAM" id="MobiDB-lite"/>
    </source>
</evidence>
<feature type="region of interest" description="Disordered" evidence="1">
    <location>
        <begin position="22"/>
        <end position="93"/>
    </location>
</feature>
<evidence type="ECO:0000313" key="3">
    <source>
        <dbReference type="EMBL" id="MFD2570987.1"/>
    </source>
</evidence>
<organism evidence="3 4">
    <name type="scientific">Spirosoma soli</name>
    <dbReference type="NCBI Taxonomy" id="1770529"/>
    <lineage>
        <taxon>Bacteria</taxon>
        <taxon>Pseudomonadati</taxon>
        <taxon>Bacteroidota</taxon>
        <taxon>Cytophagia</taxon>
        <taxon>Cytophagales</taxon>
        <taxon>Cytophagaceae</taxon>
        <taxon>Spirosoma</taxon>
    </lineage>
</organism>
<keyword evidence="2" id="KW-0732">Signal</keyword>
<proteinExistence type="predicted"/>
<comment type="caution">
    <text evidence="3">The sequence shown here is derived from an EMBL/GenBank/DDBJ whole genome shotgun (WGS) entry which is preliminary data.</text>
</comment>
<sequence>MKCTMFIASLLSLGFAVGASAQSNQAPVMQQSTSTEDTRQANPVKPQLQKVSKGDQLKMQQAQDTTRPKGRKQRRLRSDSLRRGGATRVDTIR</sequence>
<feature type="signal peptide" evidence="2">
    <location>
        <begin position="1"/>
        <end position="21"/>
    </location>
</feature>
<gene>
    <name evidence="3" type="ORF">ACFSUS_10105</name>
</gene>